<evidence type="ECO:0000256" key="5">
    <source>
        <dbReference type="ARBA" id="ARBA00023242"/>
    </source>
</evidence>
<evidence type="ECO:0000313" key="8">
    <source>
        <dbReference type="EMBL" id="ONK67531.1"/>
    </source>
</evidence>
<accession>A0A5P1ESJ7</accession>
<proteinExistence type="predicted"/>
<dbReference type="SMART" id="SM00343">
    <property type="entry name" value="ZnF_C2HC"/>
    <property type="match status" value="2"/>
</dbReference>
<dbReference type="PANTHER" id="PTHR15439">
    <property type="entry name" value="RETINOBLASTOMA-BINDING PROTEIN 6"/>
    <property type="match status" value="1"/>
</dbReference>
<dbReference type="CDD" id="cd16620">
    <property type="entry name" value="vRING-HC-C4C4_RBBP6"/>
    <property type="match status" value="2"/>
</dbReference>
<dbReference type="SUPFAM" id="SSF57850">
    <property type="entry name" value="RING/U-box"/>
    <property type="match status" value="2"/>
</dbReference>
<feature type="region of interest" description="Disordered" evidence="6">
    <location>
        <begin position="913"/>
        <end position="1034"/>
    </location>
</feature>
<feature type="domain" description="DWNN" evidence="7">
    <location>
        <begin position="3"/>
        <end position="76"/>
    </location>
</feature>
<gene>
    <name evidence="8" type="ORF">A4U43_C05F1010</name>
</gene>
<evidence type="ECO:0000256" key="1">
    <source>
        <dbReference type="ARBA" id="ARBA00004123"/>
    </source>
</evidence>
<dbReference type="Gene3D" id="3.30.40.10">
    <property type="entry name" value="Zinc/RING finger domain, C3HC4 (zinc finger)"/>
    <property type="match status" value="2"/>
</dbReference>
<dbReference type="InterPro" id="IPR001878">
    <property type="entry name" value="Znf_CCHC"/>
</dbReference>
<dbReference type="GO" id="GO:0061630">
    <property type="term" value="F:ubiquitin protein ligase activity"/>
    <property type="evidence" value="ECO:0007669"/>
    <property type="project" value="InterPro"/>
</dbReference>
<dbReference type="Proteomes" id="UP000243459">
    <property type="component" value="Chromosome 5"/>
</dbReference>
<dbReference type="Pfam" id="PF08783">
    <property type="entry name" value="DWNN"/>
    <property type="match status" value="1"/>
</dbReference>
<evidence type="ECO:0000313" key="9">
    <source>
        <dbReference type="Proteomes" id="UP000243459"/>
    </source>
</evidence>
<keyword evidence="5" id="KW-0539">Nucleus</keyword>
<dbReference type="Gene3D" id="4.10.60.10">
    <property type="entry name" value="Zinc finger, CCHC-type"/>
    <property type="match status" value="2"/>
</dbReference>
<evidence type="ECO:0000256" key="6">
    <source>
        <dbReference type="SAM" id="MobiDB-lite"/>
    </source>
</evidence>
<dbReference type="PANTHER" id="PTHR15439:SF0">
    <property type="entry name" value="CELL DIVISION CYCLE AND APOPTOSIS REGULATOR PROTEIN 1-RELATED"/>
    <property type="match status" value="1"/>
</dbReference>
<evidence type="ECO:0000259" key="7">
    <source>
        <dbReference type="PROSITE" id="PS51282"/>
    </source>
</evidence>
<dbReference type="EMBL" id="CM007385">
    <property type="protein sequence ID" value="ONK67531.1"/>
    <property type="molecule type" value="Genomic_DNA"/>
</dbReference>
<keyword evidence="3" id="KW-0863">Zinc-finger</keyword>
<dbReference type="PROSITE" id="PS51282">
    <property type="entry name" value="DWNN"/>
    <property type="match status" value="1"/>
</dbReference>
<organism evidence="8 9">
    <name type="scientific">Asparagus officinalis</name>
    <name type="common">Garden asparagus</name>
    <dbReference type="NCBI Taxonomy" id="4686"/>
    <lineage>
        <taxon>Eukaryota</taxon>
        <taxon>Viridiplantae</taxon>
        <taxon>Streptophyta</taxon>
        <taxon>Embryophyta</taxon>
        <taxon>Tracheophyta</taxon>
        <taxon>Spermatophyta</taxon>
        <taxon>Magnoliopsida</taxon>
        <taxon>Liliopsida</taxon>
        <taxon>Asparagales</taxon>
        <taxon>Asparagaceae</taxon>
        <taxon>Asparagoideae</taxon>
        <taxon>Asparagus</taxon>
    </lineage>
</organism>
<dbReference type="GO" id="GO:0008270">
    <property type="term" value="F:zinc ion binding"/>
    <property type="evidence" value="ECO:0007669"/>
    <property type="project" value="UniProtKB-KW"/>
</dbReference>
<dbReference type="GO" id="GO:0005634">
    <property type="term" value="C:nucleus"/>
    <property type="evidence" value="ECO:0007669"/>
    <property type="project" value="UniProtKB-SubCell"/>
</dbReference>
<feature type="compositionally biased region" description="Basic and acidic residues" evidence="6">
    <location>
        <begin position="436"/>
        <end position="446"/>
    </location>
</feature>
<feature type="compositionally biased region" description="Basic and acidic residues" evidence="6">
    <location>
        <begin position="1192"/>
        <end position="1208"/>
    </location>
</feature>
<dbReference type="InterPro" id="IPR025829">
    <property type="entry name" value="Zn_knuckle_CX2CX3GHX4C"/>
</dbReference>
<keyword evidence="4" id="KW-0862">Zinc</keyword>
<feature type="compositionally biased region" description="Basic and acidic residues" evidence="6">
    <location>
        <begin position="972"/>
        <end position="982"/>
    </location>
</feature>
<feature type="region of interest" description="Disordered" evidence="6">
    <location>
        <begin position="1140"/>
        <end position="1226"/>
    </location>
</feature>
<reference evidence="9" key="1">
    <citation type="journal article" date="2017" name="Nat. Commun.">
        <title>The asparagus genome sheds light on the origin and evolution of a young Y chromosome.</title>
        <authorList>
            <person name="Harkess A."/>
            <person name="Zhou J."/>
            <person name="Xu C."/>
            <person name="Bowers J.E."/>
            <person name="Van der Hulst R."/>
            <person name="Ayyampalayam S."/>
            <person name="Mercati F."/>
            <person name="Riccardi P."/>
            <person name="McKain M.R."/>
            <person name="Kakrana A."/>
            <person name="Tang H."/>
            <person name="Ray J."/>
            <person name="Groenendijk J."/>
            <person name="Arikit S."/>
            <person name="Mathioni S.M."/>
            <person name="Nakano M."/>
            <person name="Shan H."/>
            <person name="Telgmann-Rauber A."/>
            <person name="Kanno A."/>
            <person name="Yue Z."/>
            <person name="Chen H."/>
            <person name="Li W."/>
            <person name="Chen Y."/>
            <person name="Xu X."/>
            <person name="Zhang Y."/>
            <person name="Luo S."/>
            <person name="Chen H."/>
            <person name="Gao J."/>
            <person name="Mao Z."/>
            <person name="Pires J.C."/>
            <person name="Luo M."/>
            <person name="Kudrna D."/>
            <person name="Wing R.A."/>
            <person name="Meyers B.C."/>
            <person name="Yi K."/>
            <person name="Kong H."/>
            <person name="Lavrijsen P."/>
            <person name="Sunseri F."/>
            <person name="Falavigna A."/>
            <person name="Ye Y."/>
            <person name="Leebens-Mack J.H."/>
            <person name="Chen G."/>
        </authorList>
    </citation>
    <scope>NUCLEOTIDE SEQUENCE [LARGE SCALE GENOMIC DNA]</scope>
    <source>
        <strain evidence="9">cv. DH0086</strain>
    </source>
</reference>
<dbReference type="InterPro" id="IPR033489">
    <property type="entry name" value="RBBP6"/>
</dbReference>
<dbReference type="InterPro" id="IPR014891">
    <property type="entry name" value="DWNN_domain"/>
</dbReference>
<protein>
    <recommendedName>
        <fullName evidence="7">DWNN domain-containing protein</fullName>
    </recommendedName>
</protein>
<evidence type="ECO:0000256" key="2">
    <source>
        <dbReference type="ARBA" id="ARBA00022723"/>
    </source>
</evidence>
<feature type="compositionally biased region" description="Basic and acidic residues" evidence="6">
    <location>
        <begin position="1140"/>
        <end position="1171"/>
    </location>
</feature>
<dbReference type="Pfam" id="PF13696">
    <property type="entry name" value="zf-CCHC_2"/>
    <property type="match status" value="2"/>
</dbReference>
<dbReference type="InterPro" id="IPR036875">
    <property type="entry name" value="Znf_CCHC_sf"/>
</dbReference>
<comment type="subcellular location">
    <subcellularLocation>
        <location evidence="1">Nucleus</location>
    </subcellularLocation>
</comment>
<feature type="region of interest" description="Disordered" evidence="6">
    <location>
        <begin position="377"/>
        <end position="498"/>
    </location>
</feature>
<dbReference type="Gramene" id="ONK67531">
    <property type="protein sequence ID" value="ONK67531"/>
    <property type="gene ID" value="A4U43_C05F1010"/>
</dbReference>
<keyword evidence="2" id="KW-0479">Metal-binding</keyword>
<evidence type="ECO:0000256" key="3">
    <source>
        <dbReference type="ARBA" id="ARBA00022771"/>
    </source>
</evidence>
<dbReference type="GO" id="GO:0006511">
    <property type="term" value="P:ubiquitin-dependent protein catabolic process"/>
    <property type="evidence" value="ECO:0007669"/>
    <property type="project" value="TreeGrafter"/>
</dbReference>
<dbReference type="InterPro" id="IPR013083">
    <property type="entry name" value="Znf_RING/FYVE/PHD"/>
</dbReference>
<evidence type="ECO:0000256" key="4">
    <source>
        <dbReference type="ARBA" id="ARBA00022833"/>
    </source>
</evidence>
<sequence>MAVYYKFKSAKDYDSILIEGQFISVGNLKERIFESKHLGRGTDFDLMISNAQTNEEYVDEAAMIPKNTSVLIRRVPGCPRMPIVTEPDEPKVVDNKAEELPPQSSMFVGDSSATMNNPEESEWDVFGNDLYAPEVVPTQSGNPGVDVSSASRIDEDDKLKALIETPALDWSRQGQDGFGGRGFGRGFGRGMMAGRGFGRGGFERKTPPPGYTCHRCKVPGHFIQHCPTNGDPNYDVRKVKPPTGIPKSMLMATPDGSYVLPSGAVAVLKPNEAAFEKEIEGMPSTRPVSDLPPELRCPLCKEVMKDAVLTSKCCFRSFCDKCIRDYIISKSMCVCGATNILADDLLPNKTLRETISRILESTTSSTENVGSLVQVQDMESARHVPPPPKVPSPSLSGALKDEPKQTSPIQHSSDVKVKEADAASEGKAVNTVTNSLEKRTAKKTEQPEPTPESMSTKEPISPESAPVPEEGQEKSLGAEQGKKKKKKKARVPPSGTDMQWRGFQELAPENHSGMPLGPQAQAYNPYWGGGMPMAFDGFMAPFGGAMPYSMGYAPGPFDVPFGAMLPPDPFAAQGYMMPPLPPRDLSELGFNGMIMNKAAPMSREEFEARKADIRRKREFERLNERPKVVDNKAEELPPQSSMFVGDSSATMNNPEESEWDVFGNDLYAPEVVPTQSGNPGVDVSSASRIDEDDKLKALIETPALDWSRQGQDGFGGRGFGRGFGRGMMAGRGFGRGGFERKTPPPGYTCHRCKVPGHFIQHCPTNGDPNYDVRKVKPPTGIPKSMLMATPDGSYVLPSGAVAVLKPNEAAFEKEIEGMPSTRPVSDLPPELRCPLCKEVMKDAVLTSKCCFRSFCDKCIRDYIISKSMCVCGATNILADDLLPNKTLRETISRILESTTSSTENVGSLVQVQDMESARHVPPPPKVPSPSLSGALKDEPKQTSPIQHSSDVKVKEADAASEGKAVNTVTNSLEKRTAKKTEQPEPTPESMSTKEPISPESAPVPEEGQEKSLGAEQGKKKKKKKARVPPSGTDMQWRGFQELAPENHSGMPLGPQAQAYNPYWGGGMPMAFDGFMAPFGGAMPYSMGYAPGPFDVPFGAMLPPDPFAAQGYMMPPLPPRDLSELGFNGMIMNKAAPMSREEFEARKADIRRKREFERLNERERSRDGRGVGKEVSSSGANASPMKGKPRPISRAERPARSERTPDPARRLHTPRVGCGKAEALLGP</sequence>
<dbReference type="SMART" id="SM01180">
    <property type="entry name" value="DWNN"/>
    <property type="match status" value="1"/>
</dbReference>
<dbReference type="AlphaFoldDB" id="A0A5P1ESJ7"/>
<dbReference type="GO" id="GO:0016567">
    <property type="term" value="P:protein ubiquitination"/>
    <property type="evidence" value="ECO:0007669"/>
    <property type="project" value="InterPro"/>
</dbReference>
<dbReference type="Gene3D" id="3.10.20.90">
    <property type="entry name" value="Phosphatidylinositol 3-kinase Catalytic Subunit, Chain A, domain 1"/>
    <property type="match status" value="1"/>
</dbReference>
<dbReference type="GO" id="GO:0006397">
    <property type="term" value="P:mRNA processing"/>
    <property type="evidence" value="ECO:0007669"/>
    <property type="project" value="InterPro"/>
</dbReference>
<keyword evidence="9" id="KW-1185">Reference proteome</keyword>
<dbReference type="SUPFAM" id="SSF57756">
    <property type="entry name" value="Retrovirus zinc finger-like domains"/>
    <property type="match status" value="2"/>
</dbReference>
<dbReference type="GO" id="GO:0003676">
    <property type="term" value="F:nucleic acid binding"/>
    <property type="evidence" value="ECO:0007669"/>
    <property type="project" value="InterPro"/>
</dbReference>
<name>A0A5P1ESJ7_ASPOF</name>